<accession>A0A371IM00</accession>
<feature type="domain" description="Topo IA-type catalytic" evidence="14">
    <location>
        <begin position="151"/>
        <end position="582"/>
    </location>
</feature>
<evidence type="ECO:0000313" key="15">
    <source>
        <dbReference type="EMBL" id="RDY21533.1"/>
    </source>
</evidence>
<dbReference type="CDD" id="cd00186">
    <property type="entry name" value="TOP1Ac"/>
    <property type="match status" value="1"/>
</dbReference>
<dbReference type="Gene3D" id="2.70.20.10">
    <property type="entry name" value="Topoisomerase I, domain 3"/>
    <property type="match status" value="1"/>
</dbReference>
<dbReference type="InterPro" id="IPR013497">
    <property type="entry name" value="Topo_IA_cen"/>
</dbReference>
<comment type="catalytic activity">
    <reaction evidence="1">
        <text>ATP-independent breakage of single-stranded DNA, followed by passage and rejoining.</text>
        <dbReference type="EC" id="5.6.2.1"/>
    </reaction>
</comment>
<dbReference type="SMART" id="SM00436">
    <property type="entry name" value="TOP1Bc"/>
    <property type="match status" value="1"/>
</dbReference>
<dbReference type="PANTHER" id="PTHR11390:SF21">
    <property type="entry name" value="DNA TOPOISOMERASE 3-ALPHA"/>
    <property type="match status" value="1"/>
</dbReference>
<dbReference type="Pfam" id="PF01131">
    <property type="entry name" value="Topoisom_bac"/>
    <property type="match status" value="1"/>
</dbReference>
<dbReference type="NCBIfam" id="NF005829">
    <property type="entry name" value="PRK07726.1"/>
    <property type="match status" value="1"/>
</dbReference>
<dbReference type="InterPro" id="IPR000380">
    <property type="entry name" value="Topo_IA"/>
</dbReference>
<dbReference type="InterPro" id="IPR013825">
    <property type="entry name" value="Topo_IA_cen_sub2"/>
</dbReference>
<protein>
    <recommendedName>
        <fullName evidence="3">DNA topoisomerase</fullName>
        <ecNumber evidence="3">5.6.2.1</ecNumber>
    </recommendedName>
    <alternativeName>
        <fullName evidence="12">Omega-protein</fullName>
    </alternativeName>
    <alternativeName>
        <fullName evidence="11">Relaxing enzyme</fullName>
    </alternativeName>
    <alternativeName>
        <fullName evidence="9">Swivelase</fullName>
    </alternativeName>
    <alternativeName>
        <fullName evidence="10">Untwisting enzyme</fullName>
    </alternativeName>
</protein>
<keyword evidence="6" id="KW-0799">Topoisomerase</keyword>
<dbReference type="Gene3D" id="1.10.460.10">
    <property type="entry name" value="Topoisomerase I, domain 2"/>
    <property type="match status" value="1"/>
</dbReference>
<dbReference type="InterPro" id="IPR006171">
    <property type="entry name" value="TOPRIM_dom"/>
</dbReference>
<keyword evidence="16" id="KW-1185">Reference proteome</keyword>
<dbReference type="GO" id="GO:0006265">
    <property type="term" value="P:DNA topological change"/>
    <property type="evidence" value="ECO:0007669"/>
    <property type="project" value="InterPro"/>
</dbReference>
<comment type="caution">
    <text evidence="15">The sequence shown here is derived from an EMBL/GenBank/DDBJ whole genome shotgun (WGS) entry which is preliminary data.</text>
</comment>
<dbReference type="GO" id="GO:0003917">
    <property type="term" value="F:DNA topoisomerase type I (single strand cut, ATP-independent) activity"/>
    <property type="evidence" value="ECO:0007669"/>
    <property type="project" value="UniProtKB-EC"/>
</dbReference>
<keyword evidence="8 15" id="KW-0413">Isomerase</keyword>
<dbReference type="InterPro" id="IPR023405">
    <property type="entry name" value="Topo_IA_core_domain"/>
</dbReference>
<dbReference type="PRINTS" id="PR00417">
    <property type="entry name" value="PRTPISMRASEI"/>
</dbReference>
<dbReference type="Gene3D" id="3.40.50.140">
    <property type="match status" value="1"/>
</dbReference>
<dbReference type="EC" id="5.6.2.1" evidence="3"/>
<dbReference type="SMART" id="SM00493">
    <property type="entry name" value="TOPRIM"/>
    <property type="match status" value="1"/>
</dbReference>
<dbReference type="PANTHER" id="PTHR11390">
    <property type="entry name" value="PROKARYOTIC DNA TOPOISOMERASE"/>
    <property type="match status" value="1"/>
</dbReference>
<dbReference type="GO" id="GO:0043597">
    <property type="term" value="C:cytoplasmic replication fork"/>
    <property type="evidence" value="ECO:0007669"/>
    <property type="project" value="TreeGrafter"/>
</dbReference>
<evidence type="ECO:0000256" key="5">
    <source>
        <dbReference type="ARBA" id="ARBA00022842"/>
    </source>
</evidence>
<dbReference type="GO" id="GO:0003677">
    <property type="term" value="F:DNA binding"/>
    <property type="evidence" value="ECO:0007669"/>
    <property type="project" value="UniProtKB-KW"/>
</dbReference>
<dbReference type="Proteomes" id="UP000093352">
    <property type="component" value="Unassembled WGS sequence"/>
</dbReference>
<dbReference type="STRING" id="1871336.BBG48_01995"/>
<evidence type="ECO:0000256" key="8">
    <source>
        <dbReference type="ARBA" id="ARBA00023235"/>
    </source>
</evidence>
<dbReference type="PROSITE" id="PS50880">
    <property type="entry name" value="TOPRIM"/>
    <property type="match status" value="1"/>
</dbReference>
<sequence>MRLVVAEKPSVAAALAAALGVKNKKDGYMEGGGYLISWCVGHLVELAEAAAYGEQYKKWSYDSLPILPQPWQYTVFKDRQKQFKILKDLMRRSDVSEVVNACDAGREGELIFRLVYHAAGCDKPFSRLWISSMEKSAIKRGFAELKPGEAYDALYASALCRAKADWIIGINATRLFSVLHGKTLNVGRVQTPTLKMLADRDAAITSFKKETYHIVRLDVGGAEAASARISNAAKAEAVKTACEASQAVCVSVRRERKTEQPPRLFDLTGLQREANRIYGYTAKQTLDLAQALYEKRLLTYPRTDSNYLTDDMGDTAAHIAALLVGKLPFMKGAAFTPDIARTLDSKKVSDHHAIIPTMELAKADLTALPESERNILTLAGARLLFAAAEPHVFDAVTAVFSCADTEFTAKGKTVLCDGWKELERRYRATLKGKPDAEGDEEIERILDVPTFAEGQSFDSPAARVTAHDTQPPKPHTEASLLSAMERAGSADTDPDAERRGLGTPATRAAVIEKLVKSGFVQRKGKQLIPTKNGNHLVCVLPDTLTSPQLTAEWENALTQIAKGAADPEDFMRGIEEMARELVKAYPFLSENQKDLFKEERTVIGKCPRCGGNVCEGRKNYYCEKKGCAFVMWKNDRFFEERKTAFSPKIAAALLAGGRAKVKKLYSPKTGKTYDGSIVLADTGGKYVNYRIELARDKELTQQA</sequence>
<evidence type="ECO:0000256" key="11">
    <source>
        <dbReference type="ARBA" id="ARBA00032235"/>
    </source>
</evidence>
<evidence type="ECO:0000313" key="16">
    <source>
        <dbReference type="Proteomes" id="UP000093352"/>
    </source>
</evidence>
<dbReference type="InterPro" id="IPR013824">
    <property type="entry name" value="Topo_IA_cen_sub1"/>
</dbReference>
<evidence type="ECO:0000256" key="7">
    <source>
        <dbReference type="ARBA" id="ARBA00023125"/>
    </source>
</evidence>
<dbReference type="SMART" id="SM00437">
    <property type="entry name" value="TOP1Ac"/>
    <property type="match status" value="1"/>
</dbReference>
<evidence type="ECO:0000256" key="1">
    <source>
        <dbReference type="ARBA" id="ARBA00000213"/>
    </source>
</evidence>
<dbReference type="InterPro" id="IPR003601">
    <property type="entry name" value="Topo_IA_2"/>
</dbReference>
<dbReference type="PROSITE" id="PS00396">
    <property type="entry name" value="TOPO_IA_1"/>
    <property type="match status" value="1"/>
</dbReference>
<dbReference type="InterPro" id="IPR034144">
    <property type="entry name" value="TOPRIM_TopoIII"/>
</dbReference>
<evidence type="ECO:0000256" key="6">
    <source>
        <dbReference type="ARBA" id="ARBA00023029"/>
    </source>
</evidence>
<reference evidence="15 16" key="1">
    <citation type="journal article" date="2016" name="Genome Announc.">
        <title>Draft Genome Sequence of Criibacterium bergeronii gen. nov., sp. nov., Strain CCRI-22567T, Isolated from a Vaginal Sample from a Woman with Bacterial Vaginosis.</title>
        <authorList>
            <person name="Maheux A.F."/>
            <person name="Berube E."/>
            <person name="Boudreau D.K."/>
            <person name="Raymond F."/>
            <person name="Corbeil J."/>
            <person name="Roy P.H."/>
            <person name="Boissinot M."/>
            <person name="Omar R.F."/>
        </authorList>
    </citation>
    <scope>NUCLEOTIDE SEQUENCE [LARGE SCALE GENOMIC DNA]</scope>
    <source>
        <strain evidence="15 16">CCRI-22567</strain>
    </source>
</reference>
<evidence type="ECO:0000256" key="12">
    <source>
        <dbReference type="ARBA" id="ARBA00032877"/>
    </source>
</evidence>
<dbReference type="RefSeq" id="WP_068912369.1">
    <property type="nucleotide sequence ID" value="NZ_MBEW02000006.1"/>
</dbReference>
<dbReference type="GO" id="GO:0046872">
    <property type="term" value="F:metal ion binding"/>
    <property type="evidence" value="ECO:0007669"/>
    <property type="project" value="UniProtKB-KW"/>
</dbReference>
<dbReference type="InterPro" id="IPR005738">
    <property type="entry name" value="TopoIII"/>
</dbReference>
<keyword evidence="5" id="KW-0460">Magnesium</keyword>
<evidence type="ECO:0000256" key="9">
    <source>
        <dbReference type="ARBA" id="ARBA00030003"/>
    </source>
</evidence>
<dbReference type="CDD" id="cd03362">
    <property type="entry name" value="TOPRIM_TopoIA_TopoIII"/>
    <property type="match status" value="1"/>
</dbReference>
<evidence type="ECO:0000256" key="3">
    <source>
        <dbReference type="ARBA" id="ARBA00012891"/>
    </source>
</evidence>
<dbReference type="AlphaFoldDB" id="A0A371IM00"/>
<gene>
    <name evidence="15" type="primary">topB</name>
    <name evidence="15" type="ORF">BBG48_004060</name>
</gene>
<proteinExistence type="inferred from homology"/>
<evidence type="ECO:0000256" key="10">
    <source>
        <dbReference type="ARBA" id="ARBA00031985"/>
    </source>
</evidence>
<dbReference type="InterPro" id="IPR003602">
    <property type="entry name" value="Topo_IA_DNA-bd_dom"/>
</dbReference>
<evidence type="ECO:0000256" key="4">
    <source>
        <dbReference type="ARBA" id="ARBA00022723"/>
    </source>
</evidence>
<dbReference type="Gene3D" id="1.10.290.10">
    <property type="entry name" value="Topoisomerase I, domain 4"/>
    <property type="match status" value="1"/>
</dbReference>
<dbReference type="Pfam" id="PF01751">
    <property type="entry name" value="Toprim"/>
    <property type="match status" value="1"/>
</dbReference>
<comment type="similarity">
    <text evidence="2">Belongs to the type IA topoisomerase family.</text>
</comment>
<dbReference type="GO" id="GO:0006310">
    <property type="term" value="P:DNA recombination"/>
    <property type="evidence" value="ECO:0007669"/>
    <property type="project" value="TreeGrafter"/>
</dbReference>
<dbReference type="SUPFAM" id="SSF56712">
    <property type="entry name" value="Prokaryotic type I DNA topoisomerase"/>
    <property type="match status" value="1"/>
</dbReference>
<feature type="domain" description="Toprim" evidence="13">
    <location>
        <begin position="1"/>
        <end position="143"/>
    </location>
</feature>
<dbReference type="InterPro" id="IPR023406">
    <property type="entry name" value="Topo_IA_AS"/>
</dbReference>
<keyword evidence="7" id="KW-0238">DNA-binding</keyword>
<keyword evidence="4" id="KW-0479">Metal-binding</keyword>
<organism evidence="15 16">
    <name type="scientific">Criibacterium bergeronii</name>
    <dbReference type="NCBI Taxonomy" id="1871336"/>
    <lineage>
        <taxon>Bacteria</taxon>
        <taxon>Bacillati</taxon>
        <taxon>Bacillota</taxon>
        <taxon>Clostridia</taxon>
        <taxon>Peptostreptococcales</taxon>
        <taxon>Filifactoraceae</taxon>
        <taxon>Criibacterium</taxon>
    </lineage>
</organism>
<evidence type="ECO:0000259" key="14">
    <source>
        <dbReference type="PROSITE" id="PS52039"/>
    </source>
</evidence>
<name>A0A371IM00_9FIRM</name>
<dbReference type="NCBIfam" id="TIGR01056">
    <property type="entry name" value="topB"/>
    <property type="match status" value="1"/>
</dbReference>
<dbReference type="PROSITE" id="PS52039">
    <property type="entry name" value="TOPO_IA_2"/>
    <property type="match status" value="1"/>
</dbReference>
<dbReference type="GO" id="GO:0006281">
    <property type="term" value="P:DNA repair"/>
    <property type="evidence" value="ECO:0007669"/>
    <property type="project" value="TreeGrafter"/>
</dbReference>
<dbReference type="EMBL" id="MBEW02000006">
    <property type="protein sequence ID" value="RDY21533.1"/>
    <property type="molecule type" value="Genomic_DNA"/>
</dbReference>
<evidence type="ECO:0000256" key="2">
    <source>
        <dbReference type="ARBA" id="ARBA00009446"/>
    </source>
</evidence>
<evidence type="ECO:0000259" key="13">
    <source>
        <dbReference type="PROSITE" id="PS50880"/>
    </source>
</evidence>
<dbReference type="InterPro" id="IPR013826">
    <property type="entry name" value="Topo_IA_cen_sub3"/>
</dbReference>